<gene>
    <name evidence="2" type="ORF">F6S87_01680</name>
</gene>
<protein>
    <submittedName>
        <fullName evidence="2">Alkaline ceramidase</fullName>
    </submittedName>
</protein>
<reference evidence="2 3" key="1">
    <citation type="submission" date="2019-09" db="EMBL/GenBank/DDBJ databases">
        <title>Phylogenetic characterization of a novel taxon of the genus Bifidobacterium: Bifidobacterium choloepi sp. nov.</title>
        <authorList>
            <person name="Modesto M."/>
            <person name="Satti M."/>
        </authorList>
    </citation>
    <scope>NUCLEOTIDE SEQUENCE [LARGE SCALE GENOMIC DNA]</scope>
    <source>
        <strain evidence="2 3">BRDM6</strain>
    </source>
</reference>
<evidence type="ECO:0000313" key="3">
    <source>
        <dbReference type="Proteomes" id="UP000469292"/>
    </source>
</evidence>
<proteinExistence type="predicted"/>
<evidence type="ECO:0000259" key="1">
    <source>
        <dbReference type="Pfam" id="PF04734"/>
    </source>
</evidence>
<comment type="caution">
    <text evidence="2">The sequence shown here is derived from an EMBL/GenBank/DDBJ whole genome shotgun (WGS) entry which is preliminary data.</text>
</comment>
<dbReference type="EMBL" id="VYSG01000001">
    <property type="protein sequence ID" value="NEG69354.1"/>
    <property type="molecule type" value="Genomic_DNA"/>
</dbReference>
<keyword evidence="3" id="KW-1185">Reference proteome</keyword>
<evidence type="ECO:0000313" key="2">
    <source>
        <dbReference type="EMBL" id="NEG69354.1"/>
    </source>
</evidence>
<sequence length="366" mass="41249">MNVGHARFDLTPNGEFYLIGFRSENRMHPASGVHDRIYCNSLLIEIDGRTMFIFSADFLEFEEAMAEDVKTMLADLYGIDRDMVLLCATHDHSSVVSYHKGWYTHKFDQRYYDFLIDIIKRSYEECRRTMVHATAQYGSKVILGYYGNRNHPGQPADNEVIVVKFVDDNGNAFAGLVNWAVHSTVISAENTWLTAEFAGNVSEKLESYFGFVPAMTVGAAGDCSNRNQRQGKNFAELERVSTGMAREIGTIDCSRNLALDRMVNQTLYHTIHTDSYHLDAKGEVIDLGDLQLFVFGGELGSRFGIEMKEECGKPALVLGYANGYYGYWLPEEEYGISFETKTSPIPAGESEKLVEKFKQASKLLSK</sequence>
<feature type="domain" description="Neutral/alkaline non-lysosomal ceramidase N-terminal" evidence="1">
    <location>
        <begin position="2"/>
        <end position="208"/>
    </location>
</feature>
<dbReference type="InterPro" id="IPR031329">
    <property type="entry name" value="NEUT/ALK_ceramidase_N"/>
</dbReference>
<dbReference type="AlphaFoldDB" id="A0A6I5ND18"/>
<accession>A0A6I5ND18</accession>
<dbReference type="Proteomes" id="UP000469292">
    <property type="component" value="Unassembled WGS sequence"/>
</dbReference>
<organism evidence="2 3">
    <name type="scientific">Bifidobacterium choloepi</name>
    <dbReference type="NCBI Taxonomy" id="2614131"/>
    <lineage>
        <taxon>Bacteria</taxon>
        <taxon>Bacillati</taxon>
        <taxon>Actinomycetota</taxon>
        <taxon>Actinomycetes</taxon>
        <taxon>Bifidobacteriales</taxon>
        <taxon>Bifidobacteriaceae</taxon>
        <taxon>Bifidobacterium</taxon>
    </lineage>
</organism>
<dbReference type="Pfam" id="PF04734">
    <property type="entry name" value="Ceramidase_alk"/>
    <property type="match status" value="1"/>
</dbReference>
<dbReference type="RefSeq" id="WP_163226935.1">
    <property type="nucleotide sequence ID" value="NZ_VYSG01000001.1"/>
</dbReference>
<name>A0A6I5ND18_9BIFI</name>